<evidence type="ECO:0000256" key="1">
    <source>
        <dbReference type="SAM" id="SignalP"/>
    </source>
</evidence>
<feature type="chain" id="PRO_5035716322" description="Secreted protein" evidence="1">
    <location>
        <begin position="23"/>
        <end position="174"/>
    </location>
</feature>
<evidence type="ECO:0000313" key="2">
    <source>
        <dbReference type="EMBL" id="KAG2615042.1"/>
    </source>
</evidence>
<accession>A0A8T0TSF6</accession>
<evidence type="ECO:0008006" key="4">
    <source>
        <dbReference type="Google" id="ProtNLM"/>
    </source>
</evidence>
<proteinExistence type="predicted"/>
<name>A0A8T0TSF6_PANVG</name>
<evidence type="ECO:0000313" key="3">
    <source>
        <dbReference type="Proteomes" id="UP000823388"/>
    </source>
</evidence>
<reference evidence="2" key="1">
    <citation type="submission" date="2020-05" db="EMBL/GenBank/DDBJ databases">
        <title>WGS assembly of Panicum virgatum.</title>
        <authorList>
            <person name="Lovell J.T."/>
            <person name="Jenkins J."/>
            <person name="Shu S."/>
            <person name="Juenger T.E."/>
            <person name="Schmutz J."/>
        </authorList>
    </citation>
    <scope>NUCLEOTIDE SEQUENCE</scope>
    <source>
        <strain evidence="2">AP13</strain>
    </source>
</reference>
<organism evidence="2 3">
    <name type="scientific">Panicum virgatum</name>
    <name type="common">Blackwell switchgrass</name>
    <dbReference type="NCBI Taxonomy" id="38727"/>
    <lineage>
        <taxon>Eukaryota</taxon>
        <taxon>Viridiplantae</taxon>
        <taxon>Streptophyta</taxon>
        <taxon>Embryophyta</taxon>
        <taxon>Tracheophyta</taxon>
        <taxon>Spermatophyta</taxon>
        <taxon>Magnoliopsida</taxon>
        <taxon>Liliopsida</taxon>
        <taxon>Poales</taxon>
        <taxon>Poaceae</taxon>
        <taxon>PACMAD clade</taxon>
        <taxon>Panicoideae</taxon>
        <taxon>Panicodae</taxon>
        <taxon>Paniceae</taxon>
        <taxon>Panicinae</taxon>
        <taxon>Panicum</taxon>
        <taxon>Panicum sect. Hiantes</taxon>
    </lineage>
</organism>
<keyword evidence="3" id="KW-1185">Reference proteome</keyword>
<protein>
    <recommendedName>
        <fullName evidence="4">Secreted protein</fullName>
    </recommendedName>
</protein>
<feature type="signal peptide" evidence="1">
    <location>
        <begin position="1"/>
        <end position="22"/>
    </location>
</feature>
<keyword evidence="1" id="KW-0732">Signal</keyword>
<comment type="caution">
    <text evidence="2">The sequence shown here is derived from an EMBL/GenBank/DDBJ whole genome shotgun (WGS) entry which is preliminary data.</text>
</comment>
<sequence>MYGHRFGLFWSVPFILLGGLLGLRACVHPMPQPHRLYQLPWWHRLHLPPVPGFFRLHRRRLLQFGVCSSFPSSESSASFVLRSWGSRASGTSASSAVPPWGIIVRDHYCPLVAPADSNENCAKRMSCNRVKAAARQDRLYRDPFVEPVFSFPKEYIESRASLRWSMNEHSRKVL</sequence>
<dbReference type="AlphaFoldDB" id="A0A8T0TSF6"/>
<dbReference type="Proteomes" id="UP000823388">
    <property type="component" value="Chromosome 3N"/>
</dbReference>
<gene>
    <name evidence="2" type="ORF">PVAP13_3NG027700</name>
</gene>
<dbReference type="EMBL" id="CM029042">
    <property type="protein sequence ID" value="KAG2615042.1"/>
    <property type="molecule type" value="Genomic_DNA"/>
</dbReference>